<protein>
    <submittedName>
        <fullName evidence="8">Sigma E regulatory protein, MucB/RseB</fullName>
    </submittedName>
</protein>
<dbReference type="Gene3D" id="2.50.20.10">
    <property type="entry name" value="Lipoprotein localisation LolA/LolB/LppX"/>
    <property type="match status" value="1"/>
</dbReference>
<dbReference type="InterPro" id="IPR005588">
    <property type="entry name" value="MucB_RseB"/>
</dbReference>
<dbReference type="PANTHER" id="PTHR38782">
    <property type="match status" value="1"/>
</dbReference>
<proteinExistence type="inferred from homology"/>
<dbReference type="PIRSF" id="PIRSF005427">
    <property type="entry name" value="RseB"/>
    <property type="match status" value="1"/>
</dbReference>
<name>A0A1M5PU44_9GAMM</name>
<dbReference type="InterPro" id="IPR033434">
    <property type="entry name" value="MucB/RseB_N"/>
</dbReference>
<dbReference type="InterPro" id="IPR038484">
    <property type="entry name" value="MucB/RseB_C_sf"/>
</dbReference>
<organism evidence="8 9">
    <name type="scientific">Stutzerimonas xanthomarina DSM 18231</name>
    <dbReference type="NCBI Taxonomy" id="1403346"/>
    <lineage>
        <taxon>Bacteria</taxon>
        <taxon>Pseudomonadati</taxon>
        <taxon>Pseudomonadota</taxon>
        <taxon>Gammaproteobacteria</taxon>
        <taxon>Pseudomonadales</taxon>
        <taxon>Pseudomonadaceae</taxon>
        <taxon>Stutzerimonas</taxon>
    </lineage>
</organism>
<evidence type="ECO:0000256" key="5">
    <source>
        <dbReference type="SAM" id="SignalP"/>
    </source>
</evidence>
<dbReference type="PANTHER" id="PTHR38782:SF1">
    <property type="entry name" value="SIGMA-E FACTOR REGULATORY PROTEIN RSEB"/>
    <property type="match status" value="1"/>
</dbReference>
<evidence type="ECO:0000256" key="2">
    <source>
        <dbReference type="ARBA" id="ARBA00008150"/>
    </source>
</evidence>
<evidence type="ECO:0000256" key="3">
    <source>
        <dbReference type="ARBA" id="ARBA00022729"/>
    </source>
</evidence>
<keyword evidence="4" id="KW-0574">Periplasm</keyword>
<dbReference type="Gene3D" id="3.30.200.100">
    <property type="entry name" value="MucB/RseB, C-terminal domain"/>
    <property type="match status" value="1"/>
</dbReference>
<dbReference type="Proteomes" id="UP000184000">
    <property type="component" value="Unassembled WGS sequence"/>
</dbReference>
<feature type="chain" id="PRO_5009913025" evidence="5">
    <location>
        <begin position="21"/>
        <end position="314"/>
    </location>
</feature>
<dbReference type="CDD" id="cd16327">
    <property type="entry name" value="RseB"/>
    <property type="match status" value="1"/>
</dbReference>
<dbReference type="RefSeq" id="WP_073301003.1">
    <property type="nucleotide sequence ID" value="NZ_FQXA01000003.1"/>
</dbReference>
<reference evidence="8 9" key="1">
    <citation type="submission" date="2016-11" db="EMBL/GenBank/DDBJ databases">
        <authorList>
            <person name="Jaros S."/>
            <person name="Januszkiewicz K."/>
            <person name="Wedrychowicz H."/>
        </authorList>
    </citation>
    <scope>NUCLEOTIDE SEQUENCE [LARGE SCALE GENOMIC DNA]</scope>
    <source>
        <strain evidence="8 9">DSM 18231</strain>
    </source>
</reference>
<evidence type="ECO:0000259" key="6">
    <source>
        <dbReference type="Pfam" id="PF03888"/>
    </source>
</evidence>
<feature type="domain" description="MucB/RseB N-terminal" evidence="6">
    <location>
        <begin position="23"/>
        <end position="182"/>
    </location>
</feature>
<dbReference type="AlphaFoldDB" id="A0A1M5PU44"/>
<dbReference type="InterPro" id="IPR033436">
    <property type="entry name" value="MucB/RseB_C"/>
</dbReference>
<dbReference type="GO" id="GO:0045152">
    <property type="term" value="F:antisigma factor binding"/>
    <property type="evidence" value="ECO:0007669"/>
    <property type="project" value="TreeGrafter"/>
</dbReference>
<feature type="signal peptide" evidence="5">
    <location>
        <begin position="1"/>
        <end position="20"/>
    </location>
</feature>
<evidence type="ECO:0000313" key="9">
    <source>
        <dbReference type="Proteomes" id="UP000184000"/>
    </source>
</evidence>
<comment type="similarity">
    <text evidence="2">Belongs to the RseB family.</text>
</comment>
<keyword evidence="3 5" id="KW-0732">Signal</keyword>
<dbReference type="GeneID" id="98637272"/>
<comment type="subcellular location">
    <subcellularLocation>
        <location evidence="1">Periplasm</location>
    </subcellularLocation>
</comment>
<evidence type="ECO:0000256" key="1">
    <source>
        <dbReference type="ARBA" id="ARBA00004418"/>
    </source>
</evidence>
<dbReference type="Pfam" id="PF17188">
    <property type="entry name" value="MucB_RseB_C"/>
    <property type="match status" value="1"/>
</dbReference>
<dbReference type="GO" id="GO:0030288">
    <property type="term" value="C:outer membrane-bounded periplasmic space"/>
    <property type="evidence" value="ECO:0007669"/>
    <property type="project" value="TreeGrafter"/>
</dbReference>
<evidence type="ECO:0000256" key="4">
    <source>
        <dbReference type="ARBA" id="ARBA00022764"/>
    </source>
</evidence>
<dbReference type="GO" id="GO:0032885">
    <property type="term" value="P:regulation of polysaccharide biosynthetic process"/>
    <property type="evidence" value="ECO:0007669"/>
    <property type="project" value="TreeGrafter"/>
</dbReference>
<dbReference type="Pfam" id="PF03888">
    <property type="entry name" value="MucB_RseB"/>
    <property type="match status" value="1"/>
</dbReference>
<dbReference type="EMBL" id="FQXA01000003">
    <property type="protein sequence ID" value="SHH05096.1"/>
    <property type="molecule type" value="Genomic_DNA"/>
</dbReference>
<evidence type="ECO:0000259" key="7">
    <source>
        <dbReference type="Pfam" id="PF17188"/>
    </source>
</evidence>
<feature type="domain" description="MucB/RseB C-terminal" evidence="7">
    <location>
        <begin position="207"/>
        <end position="306"/>
    </location>
</feature>
<accession>A0A1M5PU44</accession>
<evidence type="ECO:0000313" key="8">
    <source>
        <dbReference type="EMBL" id="SHH05096.1"/>
    </source>
</evidence>
<gene>
    <name evidence="8" type="ORF">SAMN02744645_2394</name>
</gene>
<sequence length="314" mass="34436">MRVIPLFVVLGGWLSMPAFAAEADVLMQRLAAAEKKQSYQGTFVYERNGSFSSHAVWQLADEQQLRERLLQLDGPAAEVVLLNGKIQCATEDMASQVREITPWRQQLEPDVLSKWYDFQVIGESRVAGRPTVALAIRPRDQHRYGFELHLDRETYLPLKSLLLDESGQLLERFQFTHFAPGSAAPSDLKGGADCKPVSLAAEQKEATSTKWRSDWLPDGFQLIDSDVRSSPASKESVTWLSYGDGIARVSVFIEPLGGAVVEDARSQMGPTVAVSKRISTADGDVMVTVVGEVPLGTAERIALSMRSGAGQATQ</sequence>